<dbReference type="InterPro" id="IPR001810">
    <property type="entry name" value="F-box_dom"/>
</dbReference>
<dbReference type="OrthoDB" id="514005at2759"/>
<accession>A5AZ75</accession>
<keyword evidence="3" id="KW-0378">Hydrolase</keyword>
<dbReference type="InterPro" id="IPR045286">
    <property type="entry name" value="FBS1-like"/>
</dbReference>
<feature type="compositionally biased region" description="Basic residues" evidence="4">
    <location>
        <begin position="202"/>
        <end position="211"/>
    </location>
</feature>
<dbReference type="PANTHER" id="PTHR34049">
    <property type="entry name" value="F-BOX PROTEIN SKIP27"/>
    <property type="match status" value="1"/>
</dbReference>
<sequence>MQAYDILVDYVNGLHPIPSMKWFEVDIVYVPINIRSMHWILGVVYLAQRIIFVYDSLIGINGDNRLKGAIIPLAKVLSRILHATSYYGKNGDPKSAEYGQWAPRSTPSGPELKADWPSKIAANKKAPRVPPARYRNIFAIFHGFCAFDWVLVSVEVNLVCILRWNQTYKESIKEGKGQKSSRKRKQEGNSMGKVSPKERGMKTPKQKRRQRNSSNKYLRPGALAQLRYSKAATKSCTDLVKKQVAVLDSKKADSDIALGGEAIDESLPIASPEKFGFSPVIGQLKQSSLMGTPRTPRVDECESESKLESLPMDLLVKILCHLHHDQLRAVFHVSQRIRKAVLLARQFHFNYTTPDRSRQEMLRTMTPLPTEHWPFVSKGDGKGVFLASPHTPKAPRHGPRPPSRLKVTEMRQIAAVLFQESALPSRCMVPSILPKPLCKSLASNRVLFYEDELCQAVAQNKLL</sequence>
<dbReference type="InterPro" id="IPR036047">
    <property type="entry name" value="F-box-like_dom_sf"/>
</dbReference>
<evidence type="ECO:0000259" key="5">
    <source>
        <dbReference type="PROSITE" id="PS50181"/>
    </source>
</evidence>
<dbReference type="GO" id="GO:0006508">
    <property type="term" value="P:proteolysis"/>
    <property type="evidence" value="ECO:0007669"/>
    <property type="project" value="UniProtKB-KW"/>
</dbReference>
<dbReference type="GO" id="GO:0008234">
    <property type="term" value="F:cysteine-type peptidase activity"/>
    <property type="evidence" value="ECO:0007669"/>
    <property type="project" value="InterPro"/>
</dbReference>
<dbReference type="PROSITE" id="PS50181">
    <property type="entry name" value="FBOX"/>
    <property type="match status" value="1"/>
</dbReference>
<dbReference type="AlphaFoldDB" id="A5AZ75"/>
<feature type="domain" description="Ubiquitin-like protease family profile" evidence="6">
    <location>
        <begin position="1"/>
        <end position="463"/>
    </location>
</feature>
<organism evidence="7">
    <name type="scientific">Vitis vinifera</name>
    <name type="common">Grape</name>
    <dbReference type="NCBI Taxonomy" id="29760"/>
    <lineage>
        <taxon>Eukaryota</taxon>
        <taxon>Viridiplantae</taxon>
        <taxon>Streptophyta</taxon>
        <taxon>Embryophyta</taxon>
        <taxon>Tracheophyta</taxon>
        <taxon>Spermatophyta</taxon>
        <taxon>Magnoliopsida</taxon>
        <taxon>eudicotyledons</taxon>
        <taxon>Gunneridae</taxon>
        <taxon>Pentapetalae</taxon>
        <taxon>rosids</taxon>
        <taxon>Vitales</taxon>
        <taxon>Vitaceae</taxon>
        <taxon>Viteae</taxon>
        <taxon>Vitis</taxon>
    </lineage>
</organism>
<dbReference type="PANTHER" id="PTHR34049:SF2">
    <property type="entry name" value="F-BOX DOMAIN CONTAINING PROTEIN, EXPRESSED"/>
    <property type="match status" value="1"/>
</dbReference>
<feature type="domain" description="F-box" evidence="5">
    <location>
        <begin position="304"/>
        <end position="352"/>
    </location>
</feature>
<dbReference type="EMBL" id="AM441001">
    <property type="protein sequence ID" value="CAN71843.1"/>
    <property type="molecule type" value="Genomic_DNA"/>
</dbReference>
<reference evidence="7" key="1">
    <citation type="journal article" date="2007" name="PLoS ONE">
        <title>The first genome sequence of an elite grapevine cultivar (Pinot noir Vitis vinifera L.): coping with a highly heterozygous genome.</title>
        <authorList>
            <person name="Velasco R."/>
            <person name="Zharkikh A."/>
            <person name="Troggio M."/>
            <person name="Cartwright D.A."/>
            <person name="Cestaro A."/>
            <person name="Pruss D."/>
            <person name="Pindo M."/>
            <person name="FitzGerald L.M."/>
            <person name="Vezzulli S."/>
            <person name="Reid J."/>
            <person name="Malacarne G."/>
            <person name="Iliev D."/>
            <person name="Coppola G."/>
            <person name="Wardell B."/>
            <person name="Micheletti D."/>
            <person name="Macalma T."/>
            <person name="Facci M."/>
            <person name="Mitchell J.T."/>
            <person name="Perazzolli M."/>
            <person name="Eldredge G."/>
            <person name="Gatto P."/>
            <person name="Oyzerski R."/>
            <person name="Moretto M."/>
            <person name="Gutin N."/>
            <person name="Stefanini M."/>
            <person name="Chen Y."/>
            <person name="Segala C."/>
            <person name="Davenport C."/>
            <person name="Dematte L."/>
            <person name="Mraz A."/>
            <person name="Battilana J."/>
            <person name="Stormo K."/>
            <person name="Costa F."/>
            <person name="Tao Q."/>
            <person name="Si-Ammour A."/>
            <person name="Harkins T."/>
            <person name="Lackey A."/>
            <person name="Perbost C."/>
            <person name="Taillon B."/>
            <person name="Stella A."/>
            <person name="Solovyev V."/>
            <person name="Fawcett J.A."/>
            <person name="Sterck L."/>
            <person name="Vandepoele K."/>
            <person name="Grando S.M."/>
            <person name="Toppo S."/>
            <person name="Moser C."/>
            <person name="Lanchbury J."/>
            <person name="Bogden R."/>
            <person name="Skolnick M."/>
            <person name="Sgaramella V."/>
            <person name="Bhatnagar S.K."/>
            <person name="Fontana P."/>
            <person name="Gutin A."/>
            <person name="Van de Peer Y."/>
            <person name="Salamini F."/>
            <person name="Viola R."/>
        </authorList>
    </citation>
    <scope>NUCLEOTIDE SEQUENCE</scope>
</reference>
<evidence type="ECO:0000259" key="6">
    <source>
        <dbReference type="PROSITE" id="PS50600"/>
    </source>
</evidence>
<feature type="region of interest" description="Disordered" evidence="4">
    <location>
        <begin position="172"/>
        <end position="216"/>
    </location>
</feature>
<evidence type="ECO:0000256" key="2">
    <source>
        <dbReference type="ARBA" id="ARBA00022670"/>
    </source>
</evidence>
<gene>
    <name evidence="7" type="ORF">VITISV_036263</name>
</gene>
<dbReference type="PROSITE" id="PS50600">
    <property type="entry name" value="ULP_PROTEASE"/>
    <property type="match status" value="1"/>
</dbReference>
<evidence type="ECO:0000313" key="7">
    <source>
        <dbReference type="EMBL" id="CAN71843.1"/>
    </source>
</evidence>
<dbReference type="SUPFAM" id="SSF54001">
    <property type="entry name" value="Cysteine proteinases"/>
    <property type="match status" value="1"/>
</dbReference>
<protein>
    <recommendedName>
        <fullName evidence="8">Ubiquitin-like protease family profile domain-containing protein</fullName>
    </recommendedName>
</protein>
<comment type="similarity">
    <text evidence="1">Belongs to the peptidase C48 family.</text>
</comment>
<name>A5AZ75_VITVI</name>
<proteinExistence type="inferred from homology"/>
<dbReference type="InterPro" id="IPR003653">
    <property type="entry name" value="Peptidase_C48_C"/>
</dbReference>
<keyword evidence="2" id="KW-0645">Protease</keyword>
<dbReference type="Pfam" id="PF02902">
    <property type="entry name" value="Peptidase_C48"/>
    <property type="match status" value="1"/>
</dbReference>
<dbReference type="ExpressionAtlas" id="A5AZ75">
    <property type="expression patterns" value="baseline and differential"/>
</dbReference>
<evidence type="ECO:0000256" key="1">
    <source>
        <dbReference type="ARBA" id="ARBA00005234"/>
    </source>
</evidence>
<evidence type="ECO:0000256" key="3">
    <source>
        <dbReference type="ARBA" id="ARBA00022801"/>
    </source>
</evidence>
<evidence type="ECO:0008006" key="8">
    <source>
        <dbReference type="Google" id="ProtNLM"/>
    </source>
</evidence>
<dbReference type="SUPFAM" id="SSF81383">
    <property type="entry name" value="F-box domain"/>
    <property type="match status" value="1"/>
</dbReference>
<dbReference type="Gene3D" id="3.40.395.10">
    <property type="entry name" value="Adenoviral Proteinase, Chain A"/>
    <property type="match status" value="1"/>
</dbReference>
<dbReference type="InterPro" id="IPR038765">
    <property type="entry name" value="Papain-like_cys_pep_sf"/>
</dbReference>
<evidence type="ECO:0000256" key="4">
    <source>
        <dbReference type="SAM" id="MobiDB-lite"/>
    </source>
</evidence>